<dbReference type="InParanoid" id="S2JS41"/>
<dbReference type="OMA" id="INTIWEN"/>
<organism evidence="2 3">
    <name type="scientific">Mucor circinelloides f. circinelloides (strain 1006PhL)</name>
    <name type="common">Mucormycosis agent</name>
    <name type="synonym">Calyptromyces circinelloides</name>
    <dbReference type="NCBI Taxonomy" id="1220926"/>
    <lineage>
        <taxon>Eukaryota</taxon>
        <taxon>Fungi</taxon>
        <taxon>Fungi incertae sedis</taxon>
        <taxon>Mucoromycota</taxon>
        <taxon>Mucoromycotina</taxon>
        <taxon>Mucoromycetes</taxon>
        <taxon>Mucorales</taxon>
        <taxon>Mucorineae</taxon>
        <taxon>Mucoraceae</taxon>
        <taxon>Mucor</taxon>
    </lineage>
</organism>
<feature type="region of interest" description="Disordered" evidence="1">
    <location>
        <begin position="20"/>
        <end position="90"/>
    </location>
</feature>
<dbReference type="OrthoDB" id="2252715at2759"/>
<feature type="compositionally biased region" description="Polar residues" evidence="1">
    <location>
        <begin position="57"/>
        <end position="66"/>
    </location>
</feature>
<feature type="compositionally biased region" description="Acidic residues" evidence="1">
    <location>
        <begin position="70"/>
        <end position="81"/>
    </location>
</feature>
<gene>
    <name evidence="2" type="ORF">HMPREF1544_00115</name>
</gene>
<evidence type="ECO:0000313" key="2">
    <source>
        <dbReference type="EMBL" id="EPB93041.1"/>
    </source>
</evidence>
<protein>
    <submittedName>
        <fullName evidence="2">Uncharacterized protein</fullName>
    </submittedName>
</protein>
<proteinExistence type="predicted"/>
<evidence type="ECO:0000313" key="3">
    <source>
        <dbReference type="Proteomes" id="UP000014254"/>
    </source>
</evidence>
<dbReference type="Proteomes" id="UP000014254">
    <property type="component" value="Unassembled WGS sequence"/>
</dbReference>
<name>S2JS41_MUCC1</name>
<dbReference type="VEuPathDB" id="FungiDB:HMPREF1544_00115"/>
<evidence type="ECO:0000256" key="1">
    <source>
        <dbReference type="SAM" id="MobiDB-lite"/>
    </source>
</evidence>
<feature type="compositionally biased region" description="Low complexity" evidence="1">
    <location>
        <begin position="32"/>
        <end position="56"/>
    </location>
</feature>
<dbReference type="AlphaFoldDB" id="S2JS41"/>
<accession>S2JS41</accession>
<sequence length="166" mass="18989">MPTFEELKRKIRQVVCCETADVDQNEGPPPSSTAAPQAAITAAEQPEQQLQQETTADTSADFTQEVQPEPVEEDWGDEEPEPSPFKADDFIVKQDEYSKYNYDNSAYKSFDDVQKAFEALSRDYKMNDTVDWDSVWGNRAYERSIRNWDPEQEFNTTSTRAQAAAR</sequence>
<keyword evidence="3" id="KW-1185">Reference proteome</keyword>
<reference evidence="3" key="1">
    <citation type="submission" date="2013-05" db="EMBL/GenBank/DDBJ databases">
        <title>The Genome sequence of Mucor circinelloides f. circinelloides 1006PhL.</title>
        <authorList>
            <consortium name="The Broad Institute Genomics Platform"/>
            <person name="Cuomo C."/>
            <person name="Earl A."/>
            <person name="Findley K."/>
            <person name="Lee S.C."/>
            <person name="Walker B."/>
            <person name="Young S."/>
            <person name="Zeng Q."/>
            <person name="Gargeya S."/>
            <person name="Fitzgerald M."/>
            <person name="Haas B."/>
            <person name="Abouelleil A."/>
            <person name="Allen A.W."/>
            <person name="Alvarado L."/>
            <person name="Arachchi H.M."/>
            <person name="Berlin A.M."/>
            <person name="Chapman S.B."/>
            <person name="Gainer-Dewar J."/>
            <person name="Goldberg J."/>
            <person name="Griggs A."/>
            <person name="Gujja S."/>
            <person name="Hansen M."/>
            <person name="Howarth C."/>
            <person name="Imamovic A."/>
            <person name="Ireland A."/>
            <person name="Larimer J."/>
            <person name="McCowan C."/>
            <person name="Murphy C."/>
            <person name="Pearson M."/>
            <person name="Poon T.W."/>
            <person name="Priest M."/>
            <person name="Roberts A."/>
            <person name="Saif S."/>
            <person name="Shea T."/>
            <person name="Sisk P."/>
            <person name="Sykes S."/>
            <person name="Wortman J."/>
            <person name="Nusbaum C."/>
            <person name="Birren B."/>
        </authorList>
    </citation>
    <scope>NUCLEOTIDE SEQUENCE [LARGE SCALE GENOMIC DNA]</scope>
    <source>
        <strain evidence="3">1006PhL</strain>
    </source>
</reference>
<dbReference type="EMBL" id="KE123896">
    <property type="protein sequence ID" value="EPB93041.1"/>
    <property type="molecule type" value="Genomic_DNA"/>
</dbReference>